<dbReference type="PROSITE" id="PS51257">
    <property type="entry name" value="PROKAR_LIPOPROTEIN"/>
    <property type="match status" value="1"/>
</dbReference>
<protein>
    <submittedName>
        <fullName evidence="1">Uncharacterized protein</fullName>
    </submittedName>
</protein>
<sequence length="179" mass="20176">MKRNHYLLILFITAALFTSCKKNDFEYENDYDKSFRAWTDFKATSENSYYYTVSTVSWTGYRTETKITVVNGEVTGRSYTAKTYSGGAASHEVTIHKQWTEDKSTLNTHTEAAESLTLDVIYDRAKVLLQGRKKDGSTTFEAKNNGMISVFGFSADNCQDDCFNGTSIAVIERLTPAKT</sequence>
<comment type="caution">
    <text evidence="1">The sequence shown here is derived from an EMBL/GenBank/DDBJ whole genome shotgun (WGS) entry which is preliminary data.</text>
</comment>
<dbReference type="Proteomes" id="UP000028007">
    <property type="component" value="Unassembled WGS sequence"/>
</dbReference>
<accession>A0A081PJW6</accession>
<reference evidence="1 2" key="1">
    <citation type="journal article" date="1992" name="Int. J. Syst. Bacteriol.">
        <title>Sphingobacterium antarcticus sp. nov. a Psychrotrophic Bacterium from the Soils of Schirmacher Oasis, Antarctica.</title>
        <authorList>
            <person name="Shivaji S."/>
            <person name="Ray M.K."/>
            <person name="Rao N.S."/>
            <person name="Saiserr L."/>
            <person name="Jagannadham M.V."/>
            <person name="Kumar G.S."/>
            <person name="Reddy G."/>
            <person name="Bhargava P.M."/>
        </authorList>
    </citation>
    <scope>NUCLEOTIDE SEQUENCE [LARGE SCALE GENOMIC DNA]</scope>
    <source>
        <strain evidence="1 2">4BY</strain>
    </source>
</reference>
<evidence type="ECO:0000313" key="1">
    <source>
        <dbReference type="EMBL" id="KEQ30989.1"/>
    </source>
</evidence>
<dbReference type="AlphaFoldDB" id="A0A081PJW6"/>
<evidence type="ECO:0000313" key="2">
    <source>
        <dbReference type="Proteomes" id="UP000028007"/>
    </source>
</evidence>
<name>A0A081PJW6_9SPHI</name>
<organism evidence="1 2">
    <name type="scientific">Pedobacter antarcticus 4BY</name>
    <dbReference type="NCBI Taxonomy" id="1358423"/>
    <lineage>
        <taxon>Bacteria</taxon>
        <taxon>Pseudomonadati</taxon>
        <taxon>Bacteroidota</taxon>
        <taxon>Sphingobacteriia</taxon>
        <taxon>Sphingobacteriales</taxon>
        <taxon>Sphingobacteriaceae</taxon>
        <taxon>Pedobacter</taxon>
    </lineage>
</organism>
<dbReference type="OrthoDB" id="666398at2"/>
<dbReference type="RefSeq" id="WP_037438681.1">
    <property type="nucleotide sequence ID" value="NZ_JNFF01000022.1"/>
</dbReference>
<proteinExistence type="predicted"/>
<dbReference type="EMBL" id="JNFF01000022">
    <property type="protein sequence ID" value="KEQ30989.1"/>
    <property type="molecule type" value="Genomic_DNA"/>
</dbReference>
<gene>
    <name evidence="1" type="ORF">N180_08915</name>
</gene>
<keyword evidence="2" id="KW-1185">Reference proteome</keyword>
<dbReference type="eggNOG" id="ENOG5032T6Z">
    <property type="taxonomic scope" value="Bacteria"/>
</dbReference>